<gene>
    <name evidence="2" type="ORF">QNI16_18350</name>
    <name evidence="3" type="ORF">QNI19_37505</name>
</gene>
<evidence type="ECO:0000313" key="3">
    <source>
        <dbReference type="EMBL" id="MDJ1498690.1"/>
    </source>
</evidence>
<name>A0AAE3QSK9_9BACT</name>
<feature type="domain" description="HTH cro/C1-type" evidence="1">
    <location>
        <begin position="19"/>
        <end position="65"/>
    </location>
</feature>
<dbReference type="SMART" id="SM00530">
    <property type="entry name" value="HTH_XRE"/>
    <property type="match status" value="1"/>
</dbReference>
<evidence type="ECO:0000313" key="4">
    <source>
        <dbReference type="Proteomes" id="UP001228581"/>
    </source>
</evidence>
<dbReference type="InterPro" id="IPR001387">
    <property type="entry name" value="Cro/C1-type_HTH"/>
</dbReference>
<dbReference type="CDD" id="cd00093">
    <property type="entry name" value="HTH_XRE"/>
    <property type="match status" value="1"/>
</dbReference>
<proteinExistence type="predicted"/>
<evidence type="ECO:0000313" key="2">
    <source>
        <dbReference type="EMBL" id="MDJ1482471.1"/>
    </source>
</evidence>
<dbReference type="InterPro" id="IPR010982">
    <property type="entry name" value="Lambda_DNA-bd_dom_sf"/>
</dbReference>
<evidence type="ECO:0000313" key="5">
    <source>
        <dbReference type="Proteomes" id="UP001241110"/>
    </source>
</evidence>
<sequence length="81" mass="9211">MNLQEIGQRIHHVRTEITGLSQREFVRRMGINQSNISTLEKGQSLPSCFFLFSMHITYNVNLNWLMTGCGQATCNPEPVKG</sequence>
<dbReference type="Pfam" id="PF12844">
    <property type="entry name" value="HTH_19"/>
    <property type="match status" value="1"/>
</dbReference>
<dbReference type="Proteomes" id="UP001228581">
    <property type="component" value="Unassembled WGS sequence"/>
</dbReference>
<dbReference type="PROSITE" id="PS50943">
    <property type="entry name" value="HTH_CROC1"/>
    <property type="match status" value="1"/>
</dbReference>
<accession>A0AAE3QSK9</accession>
<protein>
    <submittedName>
        <fullName evidence="2">Helix-turn-helix transcriptional regulator</fullName>
    </submittedName>
</protein>
<organism evidence="2 5">
    <name type="scientific">Xanthocytophaga flava</name>
    <dbReference type="NCBI Taxonomy" id="3048013"/>
    <lineage>
        <taxon>Bacteria</taxon>
        <taxon>Pseudomonadati</taxon>
        <taxon>Bacteroidota</taxon>
        <taxon>Cytophagia</taxon>
        <taxon>Cytophagales</taxon>
        <taxon>Rhodocytophagaceae</taxon>
        <taxon>Xanthocytophaga</taxon>
    </lineage>
</organism>
<evidence type="ECO:0000259" key="1">
    <source>
        <dbReference type="PROSITE" id="PS50943"/>
    </source>
</evidence>
<dbReference type="GO" id="GO:0003677">
    <property type="term" value="F:DNA binding"/>
    <property type="evidence" value="ECO:0007669"/>
    <property type="project" value="InterPro"/>
</dbReference>
<dbReference type="Gene3D" id="1.10.260.40">
    <property type="entry name" value="lambda repressor-like DNA-binding domains"/>
    <property type="match status" value="1"/>
</dbReference>
<dbReference type="AlphaFoldDB" id="A0AAE3QSK9"/>
<comment type="caution">
    <text evidence="2">The sequence shown here is derived from an EMBL/GenBank/DDBJ whole genome shotgun (WGS) entry which is preliminary data.</text>
</comment>
<dbReference type="RefSeq" id="WP_313981655.1">
    <property type="nucleotide sequence ID" value="NZ_JASJOS010000008.1"/>
</dbReference>
<reference evidence="2 4" key="1">
    <citation type="submission" date="2023-05" db="EMBL/GenBank/DDBJ databases">
        <authorList>
            <person name="Zhang X."/>
        </authorList>
    </citation>
    <scope>NUCLEOTIDE SEQUENCE</scope>
    <source>
        <strain evidence="3 4">DM2B3-1</strain>
        <strain evidence="2">YF14B1</strain>
    </source>
</reference>
<keyword evidence="4" id="KW-1185">Reference proteome</keyword>
<dbReference type="EMBL" id="JASJOS010000008">
    <property type="protein sequence ID" value="MDJ1482471.1"/>
    <property type="molecule type" value="Genomic_DNA"/>
</dbReference>
<dbReference type="Proteomes" id="UP001241110">
    <property type="component" value="Unassembled WGS sequence"/>
</dbReference>
<dbReference type="SUPFAM" id="SSF47413">
    <property type="entry name" value="lambda repressor-like DNA-binding domains"/>
    <property type="match status" value="1"/>
</dbReference>
<dbReference type="EMBL" id="JASJOT010000055">
    <property type="protein sequence ID" value="MDJ1498690.1"/>
    <property type="molecule type" value="Genomic_DNA"/>
</dbReference>